<feature type="domain" description="C2H2-type" evidence="2">
    <location>
        <begin position="326"/>
        <end position="354"/>
    </location>
</feature>
<dbReference type="InterPro" id="IPR013087">
    <property type="entry name" value="Znf_C2H2_type"/>
</dbReference>
<dbReference type="Pfam" id="PF23397">
    <property type="entry name" value="DUF7104"/>
    <property type="match status" value="2"/>
</dbReference>
<dbReference type="SMART" id="SM00355">
    <property type="entry name" value="ZnF_C2H2"/>
    <property type="match status" value="3"/>
</dbReference>
<comment type="caution">
    <text evidence="3">The sequence shown here is derived from an EMBL/GenBank/DDBJ whole genome shotgun (WGS) entry which is preliminary data.</text>
</comment>
<dbReference type="Gene3D" id="1.20.5.340">
    <property type="match status" value="1"/>
</dbReference>
<evidence type="ECO:0000313" key="3">
    <source>
        <dbReference type="EMBL" id="KAJ5379378.1"/>
    </source>
</evidence>
<evidence type="ECO:0000313" key="4">
    <source>
        <dbReference type="Proteomes" id="UP001147747"/>
    </source>
</evidence>
<dbReference type="PANTHER" id="PTHR35391:SF7">
    <property type="entry name" value="C2H2-TYPE DOMAIN-CONTAINING PROTEIN"/>
    <property type="match status" value="1"/>
</dbReference>
<dbReference type="RefSeq" id="XP_056483164.1">
    <property type="nucleotide sequence ID" value="XM_056637134.1"/>
</dbReference>
<keyword evidence="4" id="KW-1185">Reference proteome</keyword>
<dbReference type="OrthoDB" id="4368639at2759"/>
<dbReference type="Proteomes" id="UP001147747">
    <property type="component" value="Unassembled WGS sequence"/>
</dbReference>
<reference evidence="3" key="2">
    <citation type="journal article" date="2023" name="IMA Fungus">
        <title>Comparative genomic study of the Penicillium genus elucidates a diverse pangenome and 15 lateral gene transfer events.</title>
        <authorList>
            <person name="Petersen C."/>
            <person name="Sorensen T."/>
            <person name="Nielsen M.R."/>
            <person name="Sondergaard T.E."/>
            <person name="Sorensen J.L."/>
            <person name="Fitzpatrick D.A."/>
            <person name="Frisvad J.C."/>
            <person name="Nielsen K.L."/>
        </authorList>
    </citation>
    <scope>NUCLEOTIDE SEQUENCE</scope>
    <source>
        <strain evidence="3">IBT 29677</strain>
    </source>
</reference>
<feature type="domain" description="C2H2-type" evidence="2">
    <location>
        <begin position="292"/>
        <end position="320"/>
    </location>
</feature>
<reference evidence="3" key="1">
    <citation type="submission" date="2022-12" db="EMBL/GenBank/DDBJ databases">
        <authorList>
            <person name="Petersen C."/>
        </authorList>
    </citation>
    <scope>NUCLEOTIDE SEQUENCE</scope>
    <source>
        <strain evidence="3">IBT 29677</strain>
    </source>
</reference>
<dbReference type="PANTHER" id="PTHR35391">
    <property type="entry name" value="C2H2-TYPE DOMAIN-CONTAINING PROTEIN-RELATED"/>
    <property type="match status" value="1"/>
</dbReference>
<sequence length="631" mass="70661">MSELSTIFDAATTCRDVFRTATTVLRLMRQEWAENRLADFNIWSTGAGASATGKASLDHRLRDNHPQAHSILVNLLLMLRILVQKCIDGGQKVEATAVELSSEELARMKDVEDSLDQLTKLTVAIRKAGTRSRLQKADSSFDPNSPQICSLRRHLEILLLIHPDKHGTSDSSKQQLDPARLTRIQLRMIEANLTRRNRFIYSQKHAQKLGITSRHRINKLDEKSALMKQTCSEVDETASLSQGERTDIKDDLHAQSTTTATLVDEAIVIQPKQITGPTTTVVKHLMGDILPYTCIFEDCPETNTFYMSKETWLSHMEKEHWGIEQWECRACSQKNIYATFRESSHFTAHIEQQHSKGIKPQQIPMLRLAWRRKVPLKVSACPLCCFESDDQNALLDHAAEHIHSFSLRSLPWAPREGFEGTDDKGEGDEEEFGAFFNQHSYFDVDSCRSEVLSTSSEGSALATKPGSIAGSDSRAPANSMHEEQKQQLTEDLLEQVPHGILGQSGTGDWLQILDNDPEEPNPLPMPYDPDLPPLSATDEKVLPGESISTSARMMELRLDPRANDAAITEEVVKAAGNIYNGREIMALLLDQLGDEINITEEVVKAAAGNMMTGKEVMALLLERRGGRYHYH</sequence>
<dbReference type="GeneID" id="81376114"/>
<dbReference type="InterPro" id="IPR055530">
    <property type="entry name" value="DUF7104"/>
</dbReference>
<accession>A0A9W9SN26</accession>
<gene>
    <name evidence="3" type="ORF">N7509_012497</name>
</gene>
<dbReference type="EMBL" id="JAPZBU010000011">
    <property type="protein sequence ID" value="KAJ5379378.1"/>
    <property type="molecule type" value="Genomic_DNA"/>
</dbReference>
<proteinExistence type="predicted"/>
<organism evidence="3 4">
    <name type="scientific">Penicillium cosmopolitanum</name>
    <dbReference type="NCBI Taxonomy" id="1131564"/>
    <lineage>
        <taxon>Eukaryota</taxon>
        <taxon>Fungi</taxon>
        <taxon>Dikarya</taxon>
        <taxon>Ascomycota</taxon>
        <taxon>Pezizomycotina</taxon>
        <taxon>Eurotiomycetes</taxon>
        <taxon>Eurotiomycetidae</taxon>
        <taxon>Eurotiales</taxon>
        <taxon>Aspergillaceae</taxon>
        <taxon>Penicillium</taxon>
    </lineage>
</organism>
<dbReference type="AlphaFoldDB" id="A0A9W9SN26"/>
<feature type="domain" description="C2H2-type" evidence="2">
    <location>
        <begin position="379"/>
        <end position="401"/>
    </location>
</feature>
<evidence type="ECO:0000256" key="1">
    <source>
        <dbReference type="SAM" id="MobiDB-lite"/>
    </source>
</evidence>
<evidence type="ECO:0000259" key="2">
    <source>
        <dbReference type="SMART" id="SM00355"/>
    </source>
</evidence>
<protein>
    <recommendedName>
        <fullName evidence="2">C2H2-type domain-containing protein</fullName>
    </recommendedName>
</protein>
<feature type="region of interest" description="Disordered" evidence="1">
    <location>
        <begin position="456"/>
        <end position="486"/>
    </location>
</feature>
<name>A0A9W9SN26_9EURO</name>